<evidence type="ECO:0000256" key="3">
    <source>
        <dbReference type="PIRSR" id="PIRSR605502-1"/>
    </source>
</evidence>
<evidence type="ECO:0000313" key="4">
    <source>
        <dbReference type="EMBL" id="SMB89828.1"/>
    </source>
</evidence>
<dbReference type="InterPro" id="IPR036705">
    <property type="entry name" value="Ribosyl_crysJ1_sf"/>
</dbReference>
<organism evidence="4 5">
    <name type="scientific">Thermanaeromonas toyohensis ToBE</name>
    <dbReference type="NCBI Taxonomy" id="698762"/>
    <lineage>
        <taxon>Bacteria</taxon>
        <taxon>Bacillati</taxon>
        <taxon>Bacillota</taxon>
        <taxon>Clostridia</taxon>
        <taxon>Neomoorellales</taxon>
        <taxon>Neomoorellaceae</taxon>
        <taxon>Thermanaeromonas</taxon>
    </lineage>
</organism>
<dbReference type="Proteomes" id="UP000192569">
    <property type="component" value="Chromosome I"/>
</dbReference>
<keyword evidence="3" id="KW-0479">Metal-binding</keyword>
<gene>
    <name evidence="4" type="ORF">SAMN00808754_0212</name>
</gene>
<dbReference type="Pfam" id="PF03747">
    <property type="entry name" value="ADP_ribosyl_GH"/>
    <property type="match status" value="1"/>
</dbReference>
<comment type="similarity">
    <text evidence="1">Belongs to the ADP-ribosylglycohydrolase family.</text>
</comment>
<dbReference type="STRING" id="698762.SAMN00808754_0212"/>
<sequence length="343" mass="36298">MLKQYFTVELEKYLGCLWGLALGDAMGMPTEFLTPEEIASRFGGKVQELREPLVSHPRAGCPAGAVTDDTGQAIALAKALITYQRLTPELVANALVQWAIEVDAFGKGFLGPSTAYALKALQKGATPAEAGRQGKTNGGAVRIAPVALVFSDNWQLLMEQTAIACLPTHGTTLAISAAAAVSAAIAAALVPGASVEDVLKAARLGAVAGRDYGYPCWTPLLERRLDLALEIISRYAERADQIRALYELIGVDMTVTESVITALALVAVTGGEPMPAIIEAVNMGGDTDTIAAIAGAICGALRGSRAFDVTLVSQVERVNSLDCKKLAIELLELRKTYMQRYSF</sequence>
<dbReference type="PANTHER" id="PTHR16222:SF24">
    <property type="entry name" value="ADP-RIBOSYLHYDROLASE ARH3"/>
    <property type="match status" value="1"/>
</dbReference>
<feature type="binding site" evidence="3">
    <location>
        <position position="289"/>
    </location>
    <ligand>
        <name>Mg(2+)</name>
        <dbReference type="ChEBI" id="CHEBI:18420"/>
        <label>1</label>
    </ligand>
</feature>
<dbReference type="InterPro" id="IPR005502">
    <property type="entry name" value="Ribosyl_crysJ1"/>
</dbReference>
<dbReference type="RefSeq" id="WP_084663193.1">
    <property type="nucleotide sequence ID" value="NZ_LT838272.1"/>
</dbReference>
<protein>
    <submittedName>
        <fullName evidence="4">ADP-ribosylglycohydrolase</fullName>
    </submittedName>
</protein>
<reference evidence="4 5" key="1">
    <citation type="submission" date="2017-04" db="EMBL/GenBank/DDBJ databases">
        <authorList>
            <person name="Afonso C.L."/>
            <person name="Miller P.J."/>
            <person name="Scott M.A."/>
            <person name="Spackman E."/>
            <person name="Goraichik I."/>
            <person name="Dimitrov K.M."/>
            <person name="Suarez D.L."/>
            <person name="Swayne D.E."/>
        </authorList>
    </citation>
    <scope>NUCLEOTIDE SEQUENCE [LARGE SCALE GENOMIC DNA]</scope>
    <source>
        <strain evidence="4 5">ToBE</strain>
    </source>
</reference>
<name>A0A1W1V936_9FIRM</name>
<dbReference type="Gene3D" id="1.10.4080.10">
    <property type="entry name" value="ADP-ribosylation/Crystallin J1"/>
    <property type="match status" value="1"/>
</dbReference>
<dbReference type="GO" id="GO:0046872">
    <property type="term" value="F:metal ion binding"/>
    <property type="evidence" value="ECO:0007669"/>
    <property type="project" value="UniProtKB-KW"/>
</dbReference>
<comment type="cofactor">
    <cofactor evidence="3">
        <name>Mg(2+)</name>
        <dbReference type="ChEBI" id="CHEBI:18420"/>
    </cofactor>
    <text evidence="3">Binds 2 magnesium ions per subunit.</text>
</comment>
<keyword evidence="5" id="KW-1185">Reference proteome</keyword>
<accession>A0A1W1V936</accession>
<feature type="binding site" evidence="3">
    <location>
        <position position="68"/>
    </location>
    <ligand>
        <name>Mg(2+)</name>
        <dbReference type="ChEBI" id="CHEBI:18420"/>
        <label>1</label>
    </ligand>
</feature>
<evidence type="ECO:0000256" key="1">
    <source>
        <dbReference type="ARBA" id="ARBA00010702"/>
    </source>
</evidence>
<evidence type="ECO:0000256" key="2">
    <source>
        <dbReference type="ARBA" id="ARBA00022801"/>
    </source>
</evidence>
<dbReference type="SUPFAM" id="SSF101478">
    <property type="entry name" value="ADP-ribosylglycohydrolase"/>
    <property type="match status" value="1"/>
</dbReference>
<proteinExistence type="inferred from homology"/>
<dbReference type="EMBL" id="LT838272">
    <property type="protein sequence ID" value="SMB89828.1"/>
    <property type="molecule type" value="Genomic_DNA"/>
</dbReference>
<dbReference type="GO" id="GO:0016787">
    <property type="term" value="F:hydrolase activity"/>
    <property type="evidence" value="ECO:0007669"/>
    <property type="project" value="UniProtKB-KW"/>
</dbReference>
<dbReference type="InterPro" id="IPR050792">
    <property type="entry name" value="ADP-ribosylglycohydrolase"/>
</dbReference>
<dbReference type="PANTHER" id="PTHR16222">
    <property type="entry name" value="ADP-RIBOSYLGLYCOHYDROLASE"/>
    <property type="match status" value="1"/>
</dbReference>
<feature type="binding site" evidence="3">
    <location>
        <position position="67"/>
    </location>
    <ligand>
        <name>Mg(2+)</name>
        <dbReference type="ChEBI" id="CHEBI:18420"/>
        <label>1</label>
    </ligand>
</feature>
<evidence type="ECO:0000313" key="5">
    <source>
        <dbReference type="Proteomes" id="UP000192569"/>
    </source>
</evidence>
<keyword evidence="2 4" id="KW-0378">Hydrolase</keyword>
<feature type="binding site" evidence="3">
    <location>
        <position position="69"/>
    </location>
    <ligand>
        <name>Mg(2+)</name>
        <dbReference type="ChEBI" id="CHEBI:18420"/>
        <label>1</label>
    </ligand>
</feature>
<keyword evidence="3" id="KW-0460">Magnesium</keyword>
<feature type="binding site" evidence="3">
    <location>
        <position position="286"/>
    </location>
    <ligand>
        <name>Mg(2+)</name>
        <dbReference type="ChEBI" id="CHEBI:18420"/>
        <label>1</label>
    </ligand>
</feature>
<dbReference type="OrthoDB" id="9798107at2"/>
<feature type="binding site" evidence="3">
    <location>
        <position position="288"/>
    </location>
    <ligand>
        <name>Mg(2+)</name>
        <dbReference type="ChEBI" id="CHEBI:18420"/>
        <label>1</label>
    </ligand>
</feature>
<dbReference type="AlphaFoldDB" id="A0A1W1V936"/>